<proteinExistence type="predicted"/>
<gene>
    <name evidence="3" type="ORF">CS062_14855</name>
</gene>
<dbReference type="Proteomes" id="UP000231501">
    <property type="component" value="Unassembled WGS sequence"/>
</dbReference>
<comment type="caution">
    <text evidence="3">The sequence shown here is derived from an EMBL/GenBank/DDBJ whole genome shotgun (WGS) entry which is preliminary data.</text>
</comment>
<name>A0A2G9C7N4_9BURK</name>
<dbReference type="InterPro" id="IPR025391">
    <property type="entry name" value="DUF4123"/>
</dbReference>
<protein>
    <recommendedName>
        <fullName evidence="2">DUF4123 domain-containing protein</fullName>
    </recommendedName>
</protein>
<evidence type="ECO:0000313" key="3">
    <source>
        <dbReference type="EMBL" id="PIM52428.1"/>
    </source>
</evidence>
<reference evidence="3 4" key="1">
    <citation type="submission" date="2017-11" db="EMBL/GenBank/DDBJ databases">
        <title>Draft genome sequence of Mitsuaria sp. HWN-4.</title>
        <authorList>
            <person name="Gundlapally S.R."/>
        </authorList>
    </citation>
    <scope>NUCLEOTIDE SEQUENCE [LARGE SCALE GENOMIC DNA]</scope>
    <source>
        <strain evidence="3 4">HWN-4</strain>
    </source>
</reference>
<feature type="domain" description="DUF4123" evidence="2">
    <location>
        <begin position="43"/>
        <end position="162"/>
    </location>
</feature>
<sequence length="229" mass="26021">MQPRAHRSSRASTERDVDETPQSVRAARAEYLHELLFRSGTPVFALLDAARDPGVVKLLETGDCPYTCLYAGHSGEIYKPYAPYLAQVAKGSRVLDTLLRKGWGQSVGYFIGSRSEPGELLTHLRKFLFVDLPGKERRAYFRFYDPRVMRAFLPTCSDEQLDDWLREHLEWFVIEAEEGAWARVFVRTTPERREAQGVSDRLVLTPIQLPVVPASQDEMAHAPDSRIAV</sequence>
<keyword evidence="4" id="KW-1185">Reference proteome</keyword>
<evidence type="ECO:0000256" key="1">
    <source>
        <dbReference type="SAM" id="MobiDB-lite"/>
    </source>
</evidence>
<accession>A0A2G9C7N4</accession>
<evidence type="ECO:0000259" key="2">
    <source>
        <dbReference type="Pfam" id="PF13503"/>
    </source>
</evidence>
<organism evidence="3 4">
    <name type="scientific">Roseateles chitinivorans</name>
    <dbReference type="NCBI Taxonomy" id="2917965"/>
    <lineage>
        <taxon>Bacteria</taxon>
        <taxon>Pseudomonadati</taxon>
        <taxon>Pseudomonadota</taxon>
        <taxon>Betaproteobacteria</taxon>
        <taxon>Burkholderiales</taxon>
        <taxon>Sphaerotilaceae</taxon>
        <taxon>Roseateles</taxon>
    </lineage>
</organism>
<evidence type="ECO:0000313" key="4">
    <source>
        <dbReference type="Proteomes" id="UP000231501"/>
    </source>
</evidence>
<dbReference type="Pfam" id="PF13503">
    <property type="entry name" value="DUF4123"/>
    <property type="match status" value="1"/>
</dbReference>
<feature type="region of interest" description="Disordered" evidence="1">
    <location>
        <begin position="1"/>
        <end position="22"/>
    </location>
</feature>
<dbReference type="EMBL" id="PEOG01000038">
    <property type="protein sequence ID" value="PIM52428.1"/>
    <property type="molecule type" value="Genomic_DNA"/>
</dbReference>
<dbReference type="AlphaFoldDB" id="A0A2G9C7N4"/>